<dbReference type="EMBL" id="CP039140">
    <property type="protein sequence ID" value="QCQ76695.1"/>
    <property type="molecule type" value="Genomic_DNA"/>
</dbReference>
<gene>
    <name evidence="1" type="ORF">E6P09_15225</name>
</gene>
<reference evidence="1 2" key="1">
    <citation type="submission" date="2019-04" db="EMBL/GenBank/DDBJ databases">
        <title>Methylomes of two halophilic Archaea, Haloarcula marismortui and Haloferax mediterranei.</title>
        <authorList>
            <person name="DasSarma S."/>
            <person name="DasSarma P."/>
            <person name="DasSarma S."/>
            <person name="Fomenkov A."/>
            <person name="Vincze T."/>
            <person name="Anton B.P."/>
            <person name="Roberts R.J."/>
        </authorList>
    </citation>
    <scope>NUCLEOTIDE SEQUENCE [LARGE SCALE GENOMIC DNA]</scope>
    <source>
        <strain evidence="2">ATCC 33500 / DSM 1411 / JCM 8866 / NBRC 14739 / NCIMB 2177 / R-4</strain>
        <plasmid evidence="1 2">pHME505</plasmid>
    </source>
</reference>
<organism evidence="1 2">
    <name type="scientific">Haloferax mediterranei (strain ATCC 33500 / DSM 1411 / JCM 8866 / NBRC 14739 / NCIMB 2177 / R-4)</name>
    <name type="common">Halobacterium mediterranei</name>
    <dbReference type="NCBI Taxonomy" id="523841"/>
    <lineage>
        <taxon>Archaea</taxon>
        <taxon>Methanobacteriati</taxon>
        <taxon>Methanobacteriota</taxon>
        <taxon>Stenosarchaea group</taxon>
        <taxon>Halobacteria</taxon>
        <taxon>Halobacteriales</taxon>
        <taxon>Haloferacaceae</taxon>
        <taxon>Haloferax</taxon>
    </lineage>
</organism>
<name>A0A4P8P7J6_HALMT</name>
<protein>
    <submittedName>
        <fullName evidence="1">Uncharacterized protein</fullName>
    </submittedName>
</protein>
<dbReference type="GeneID" id="43882280"/>
<geneLocation type="plasmid" evidence="1 2">
    <name>pHME505</name>
</geneLocation>
<accession>A0A4P8P7J6</accession>
<evidence type="ECO:0000313" key="1">
    <source>
        <dbReference type="EMBL" id="QCQ76695.1"/>
    </source>
</evidence>
<keyword evidence="1" id="KW-0614">Plasmid</keyword>
<dbReference type="Proteomes" id="UP000299011">
    <property type="component" value="Plasmid pHME505"/>
</dbReference>
<dbReference type="RefSeq" id="WP_137685689.1">
    <property type="nucleotide sequence ID" value="NC_017944.1"/>
</dbReference>
<evidence type="ECO:0000313" key="2">
    <source>
        <dbReference type="Proteomes" id="UP000299011"/>
    </source>
</evidence>
<dbReference type="AlphaFoldDB" id="A0A4P8P7J6"/>
<sequence>MVEKYKEDMSSQRVKRRGILKNIAAIGALSATAPQVSASTEEEKSKLNKILNHEKVNQLLDSIPGLELNRESATIYGNGESAVAVPSNYGKLFANTHDNIDVSFYLDEWGA</sequence>
<proteinExistence type="predicted"/>